<evidence type="ECO:0000313" key="3">
    <source>
        <dbReference type="Proteomes" id="UP000190868"/>
    </source>
</evidence>
<gene>
    <name evidence="2" type="ORF">CPIN18021_1115</name>
</gene>
<feature type="compositionally biased region" description="Basic and acidic residues" evidence="1">
    <location>
        <begin position="59"/>
        <end position="68"/>
    </location>
</feature>
<evidence type="ECO:0000256" key="1">
    <source>
        <dbReference type="SAM" id="MobiDB-lite"/>
    </source>
</evidence>
<name>A0A1S6U840_9BACT</name>
<dbReference type="EMBL" id="CP017258">
    <property type="protein sequence ID" value="AQW87914.1"/>
    <property type="molecule type" value="Genomic_DNA"/>
</dbReference>
<feature type="compositionally biased region" description="Basic and acidic residues" evidence="1">
    <location>
        <begin position="75"/>
        <end position="85"/>
    </location>
</feature>
<proteinExistence type="predicted"/>
<dbReference type="RefSeq" id="WP_078424605.1">
    <property type="nucleotide sequence ID" value="NZ_CP017258.1"/>
</dbReference>
<accession>A0A1S6U840</accession>
<evidence type="ECO:0000313" key="2">
    <source>
        <dbReference type="EMBL" id="AQW87914.1"/>
    </source>
</evidence>
<dbReference type="AlphaFoldDB" id="A0A1S6U840"/>
<reference evidence="3" key="1">
    <citation type="submission" date="2016-09" db="EMBL/GenBank/DDBJ databases">
        <title>Comparative genomics of the Campylobacter concisus group.</title>
        <authorList>
            <person name="Miller W.G."/>
            <person name="Yee E."/>
            <person name="Chapman M.H."/>
            <person name="Huynh S."/>
            <person name="Bono J.L."/>
            <person name="On S.L.W."/>
            <person name="StLeger J."/>
            <person name="Foster G."/>
            <person name="Parker C.T."/>
        </authorList>
    </citation>
    <scope>NUCLEOTIDE SEQUENCE [LARGE SCALE GENOMIC DNA]</scope>
    <source>
        <strain evidence="3">RM18021</strain>
    </source>
</reference>
<feature type="region of interest" description="Disordered" evidence="1">
    <location>
        <begin position="59"/>
        <end position="194"/>
    </location>
</feature>
<feature type="compositionally biased region" description="Basic and acidic residues" evidence="1">
    <location>
        <begin position="166"/>
        <end position="181"/>
    </location>
</feature>
<keyword evidence="3" id="KW-1185">Reference proteome</keyword>
<evidence type="ECO:0008006" key="4">
    <source>
        <dbReference type="Google" id="ProtNLM"/>
    </source>
</evidence>
<organism evidence="2 3">
    <name type="scientific">Campylobacter pinnipediorum subsp. caledonicus</name>
    <dbReference type="NCBI Taxonomy" id="1874362"/>
    <lineage>
        <taxon>Bacteria</taxon>
        <taxon>Pseudomonadati</taxon>
        <taxon>Campylobacterota</taxon>
        <taxon>Epsilonproteobacteria</taxon>
        <taxon>Campylobacterales</taxon>
        <taxon>Campylobacteraceae</taxon>
        <taxon>Campylobacter</taxon>
    </lineage>
</organism>
<feature type="compositionally biased region" description="Basic and acidic residues" evidence="1">
    <location>
        <begin position="134"/>
        <end position="146"/>
    </location>
</feature>
<dbReference type="Proteomes" id="UP000190868">
    <property type="component" value="Chromosome"/>
</dbReference>
<protein>
    <recommendedName>
        <fullName evidence="4">TolA protein</fullName>
    </recommendedName>
</protein>
<sequence length="269" mass="29935">MKISMIASATIIGAMMTINAYGGSSLDEINNAQKEKSDFIKKLEEVSKDGFLENLKQEQLKKQQEKEQAQQQKTAAERARDEANKAKTAAEQARDEANKAKTAAEQARDEANKAKTAAEQARDEANKAKTAAEQARDEANTAKEQAKQSLETAKQEKQQAQQARQAAERAKKEAEQQKTEAEGQAFGNSGKTKELNEIIEKDNVLGDTFQKLSSNNFKGSKQDLEKAIEVFNDSKYLDYKLVELYQDSAGNQNEQKLCIRTFKTKVSCI</sequence>